<feature type="compositionally biased region" description="Basic and acidic residues" evidence="1">
    <location>
        <begin position="236"/>
        <end position="250"/>
    </location>
</feature>
<accession>A0A376B4V6</accession>
<gene>
    <name evidence="2" type="ORF">SCODWIG_01413</name>
</gene>
<dbReference type="AlphaFoldDB" id="A0A376B4V6"/>
<protein>
    <submittedName>
        <fullName evidence="2">Related to U3 small nucleolar ribonucleoprotein protein LCP5</fullName>
    </submittedName>
</protein>
<dbReference type="Proteomes" id="UP000262825">
    <property type="component" value="Unassembled WGS sequence"/>
</dbReference>
<dbReference type="InterPro" id="IPR007146">
    <property type="entry name" value="Sas10/Utp3/C1D"/>
</dbReference>
<evidence type="ECO:0000256" key="1">
    <source>
        <dbReference type="SAM" id="MobiDB-lite"/>
    </source>
</evidence>
<sequence>MTNSIQELNDVLTTINASLKATSTAFEVLSADSSNNSFYNNNIGPLLKMLNFDTTPTNKMELEKVSLLTLKNETMLSYINNLLLYLYEKLSIKSTHNDADRKEEDKFRFNIVEQRVVLERGIKPLEKKIGYQLDKLVRAYYRLTKEYEQAKQRSIKMEELGAHASSQESDESASDSDDEEMNYKPNIVDLGKAKNTHNVASSNKKSNSDNATEEDEQKIYKPPKISAVLPPSSTNFEDRFNPNQHKDRSGKNRMQAMEEYINQTNDKPLWEASIGTNILDHGRGGIKSANAGAKDKKIQAYEEDNFTRLNLNSKVNKRQKKLKQIRDKVNIIGGEDFSIFNNNNVNKKRNLQDVTSRRKMIKKGNSAWDRAKRRL</sequence>
<dbReference type="GO" id="GO:0032040">
    <property type="term" value="C:small-subunit processome"/>
    <property type="evidence" value="ECO:0007669"/>
    <property type="project" value="TreeGrafter"/>
</dbReference>
<organism evidence="2 3">
    <name type="scientific">Saccharomycodes ludwigii</name>
    <dbReference type="NCBI Taxonomy" id="36035"/>
    <lineage>
        <taxon>Eukaryota</taxon>
        <taxon>Fungi</taxon>
        <taxon>Dikarya</taxon>
        <taxon>Ascomycota</taxon>
        <taxon>Saccharomycotina</taxon>
        <taxon>Saccharomycetes</taxon>
        <taxon>Saccharomycodales</taxon>
        <taxon>Saccharomycodaceae</taxon>
        <taxon>Saccharomycodes</taxon>
    </lineage>
</organism>
<evidence type="ECO:0000313" key="3">
    <source>
        <dbReference type="Proteomes" id="UP000262825"/>
    </source>
</evidence>
<feature type="compositionally biased region" description="Acidic residues" evidence="1">
    <location>
        <begin position="168"/>
        <end position="180"/>
    </location>
</feature>
<name>A0A376B4V6_9ASCO</name>
<dbReference type="Pfam" id="PF04000">
    <property type="entry name" value="Sas10_Utp3"/>
    <property type="match status" value="1"/>
</dbReference>
<keyword evidence="2" id="KW-0687">Ribonucleoprotein</keyword>
<keyword evidence="3" id="KW-1185">Reference proteome</keyword>
<proteinExistence type="predicted"/>
<reference evidence="3" key="1">
    <citation type="submission" date="2018-06" db="EMBL/GenBank/DDBJ databases">
        <authorList>
            <person name="Guldener U."/>
        </authorList>
    </citation>
    <scope>NUCLEOTIDE SEQUENCE [LARGE SCALE GENOMIC DNA]</scope>
    <source>
        <strain evidence="3">UTAD17</strain>
    </source>
</reference>
<feature type="region of interest" description="Disordered" evidence="1">
    <location>
        <begin position="159"/>
        <end position="250"/>
    </location>
</feature>
<dbReference type="PANTHER" id="PTHR13237:SF9">
    <property type="entry name" value="NEUROGUIDIN"/>
    <property type="match status" value="1"/>
</dbReference>
<evidence type="ECO:0000313" key="2">
    <source>
        <dbReference type="EMBL" id="SSD59652.1"/>
    </source>
</evidence>
<dbReference type="GO" id="GO:0000462">
    <property type="term" value="P:maturation of SSU-rRNA from tricistronic rRNA transcript (SSU-rRNA, 5.8S rRNA, LSU-rRNA)"/>
    <property type="evidence" value="ECO:0007669"/>
    <property type="project" value="TreeGrafter"/>
</dbReference>
<dbReference type="PANTHER" id="PTHR13237">
    <property type="entry name" value="SOMETHING ABOUT SILENCING PROTEIN 10-RELATED"/>
    <property type="match status" value="1"/>
</dbReference>
<dbReference type="EMBL" id="UFAJ01000179">
    <property type="protein sequence ID" value="SSD59652.1"/>
    <property type="molecule type" value="Genomic_DNA"/>
</dbReference>
<dbReference type="VEuPathDB" id="FungiDB:SCODWIG_01413"/>